<organism evidence="3">
    <name type="scientific">freshwater metagenome</name>
    <dbReference type="NCBI Taxonomy" id="449393"/>
    <lineage>
        <taxon>unclassified sequences</taxon>
        <taxon>metagenomes</taxon>
        <taxon>ecological metagenomes</taxon>
    </lineage>
</organism>
<dbReference type="AlphaFoldDB" id="A0A6J7G5N5"/>
<gene>
    <name evidence="2" type="ORF">UFOPK2683_01396</name>
    <name evidence="3" type="ORF">UFOPK3605_00603</name>
    <name evidence="4" type="ORF">UFOPK3897_00912</name>
    <name evidence="5" type="ORF">UFOPK4121_00872</name>
</gene>
<keyword evidence="1" id="KW-0812">Transmembrane</keyword>
<evidence type="ECO:0000313" key="5">
    <source>
        <dbReference type="EMBL" id="CAB5024662.1"/>
    </source>
</evidence>
<feature type="transmembrane region" description="Helical" evidence="1">
    <location>
        <begin position="77"/>
        <end position="100"/>
    </location>
</feature>
<evidence type="ECO:0000313" key="4">
    <source>
        <dbReference type="EMBL" id="CAB4977693.1"/>
    </source>
</evidence>
<proteinExistence type="predicted"/>
<evidence type="ECO:0000256" key="1">
    <source>
        <dbReference type="SAM" id="Phobius"/>
    </source>
</evidence>
<name>A0A6J7G5N5_9ZZZZ</name>
<dbReference type="EMBL" id="CAFBOF010000017">
    <property type="protein sequence ID" value="CAB4977693.1"/>
    <property type="molecule type" value="Genomic_DNA"/>
</dbReference>
<reference evidence="3" key="1">
    <citation type="submission" date="2020-05" db="EMBL/GenBank/DDBJ databases">
        <authorList>
            <person name="Chiriac C."/>
            <person name="Salcher M."/>
            <person name="Ghai R."/>
            <person name="Kavagutti S V."/>
        </authorList>
    </citation>
    <scope>NUCLEOTIDE SEQUENCE</scope>
</reference>
<evidence type="ECO:0000313" key="3">
    <source>
        <dbReference type="EMBL" id="CAB4903267.1"/>
    </source>
</evidence>
<dbReference type="EMBL" id="CAEZYK010000103">
    <property type="protein sequence ID" value="CAB4732947.1"/>
    <property type="molecule type" value="Genomic_DNA"/>
</dbReference>
<dbReference type="EMBL" id="CAFBMM010000021">
    <property type="protein sequence ID" value="CAB4903267.1"/>
    <property type="molecule type" value="Genomic_DNA"/>
</dbReference>
<keyword evidence="1" id="KW-0472">Membrane</keyword>
<feature type="transmembrane region" description="Helical" evidence="1">
    <location>
        <begin position="46"/>
        <end position="70"/>
    </location>
</feature>
<sequence length="148" mass="16309">MSDAQEIFPPVEDVESQIARDLARRAALVTPLVALVIGLWRGPDAALAVVFALGLLVGNFLLSAWILGYVARQNPGLLMGVTLFSFVFRLILITVIGLGIKELDLVDWPVFCITLIIGYFVLLVWEMRSVSFSLASPGLKPKPKEIWE</sequence>
<feature type="transmembrane region" description="Helical" evidence="1">
    <location>
        <begin position="106"/>
        <end position="125"/>
    </location>
</feature>
<keyword evidence="1" id="KW-1133">Transmembrane helix</keyword>
<evidence type="ECO:0000313" key="2">
    <source>
        <dbReference type="EMBL" id="CAB4732947.1"/>
    </source>
</evidence>
<accession>A0A6J7G5N5</accession>
<dbReference type="EMBL" id="CAFBPQ010000024">
    <property type="protein sequence ID" value="CAB5024662.1"/>
    <property type="molecule type" value="Genomic_DNA"/>
</dbReference>
<protein>
    <submittedName>
        <fullName evidence="3">Unannotated protein</fullName>
    </submittedName>
</protein>